<accession>X1LG68</accession>
<name>X1LG68_9ZZZZ</name>
<dbReference type="EMBL" id="BARV01000088">
    <property type="protein sequence ID" value="GAH93133.1"/>
    <property type="molecule type" value="Genomic_DNA"/>
</dbReference>
<evidence type="ECO:0000313" key="1">
    <source>
        <dbReference type="EMBL" id="GAH93133.1"/>
    </source>
</evidence>
<dbReference type="AlphaFoldDB" id="X1LG68"/>
<gene>
    <name evidence="1" type="ORF">S06H3_00489</name>
</gene>
<protein>
    <submittedName>
        <fullName evidence="1">Uncharacterized protein</fullName>
    </submittedName>
</protein>
<sequence length="54" mass="6032">MVLITGAVAPETPGIQLGRNFTMERIKQQRWSKLCPELRIVLVSLQEIGTPVRG</sequence>
<organism evidence="1">
    <name type="scientific">marine sediment metagenome</name>
    <dbReference type="NCBI Taxonomy" id="412755"/>
    <lineage>
        <taxon>unclassified sequences</taxon>
        <taxon>metagenomes</taxon>
        <taxon>ecological metagenomes</taxon>
    </lineage>
</organism>
<reference evidence="1" key="1">
    <citation type="journal article" date="2014" name="Front. Microbiol.">
        <title>High frequency of phylogenetically diverse reductive dehalogenase-homologous genes in deep subseafloor sedimentary metagenomes.</title>
        <authorList>
            <person name="Kawai M."/>
            <person name="Futagami T."/>
            <person name="Toyoda A."/>
            <person name="Takaki Y."/>
            <person name="Nishi S."/>
            <person name="Hori S."/>
            <person name="Arai W."/>
            <person name="Tsubouchi T."/>
            <person name="Morono Y."/>
            <person name="Uchiyama I."/>
            <person name="Ito T."/>
            <person name="Fujiyama A."/>
            <person name="Inagaki F."/>
            <person name="Takami H."/>
        </authorList>
    </citation>
    <scope>NUCLEOTIDE SEQUENCE</scope>
    <source>
        <strain evidence="1">Expedition CK06-06</strain>
    </source>
</reference>
<proteinExistence type="predicted"/>
<comment type="caution">
    <text evidence="1">The sequence shown here is derived from an EMBL/GenBank/DDBJ whole genome shotgun (WGS) entry which is preliminary data.</text>
</comment>